<evidence type="ECO:0000256" key="2">
    <source>
        <dbReference type="ARBA" id="ARBA00022499"/>
    </source>
</evidence>
<feature type="region of interest" description="Disordered" evidence="17">
    <location>
        <begin position="1"/>
        <end position="110"/>
    </location>
</feature>
<dbReference type="Pfam" id="PF24682">
    <property type="entry name" value="OB_RRP5"/>
    <property type="match status" value="1"/>
</dbReference>
<dbReference type="PANTHER" id="PTHR23270:SF10">
    <property type="entry name" value="PROTEIN RRP5 HOMOLOG"/>
    <property type="match status" value="1"/>
</dbReference>
<dbReference type="FunFam" id="1.25.40.10:FF:000065">
    <property type="entry name" value="Programmed cell death 11"/>
    <property type="match status" value="1"/>
</dbReference>
<feature type="domain" description="S1 motif" evidence="18">
    <location>
        <begin position="560"/>
        <end position="633"/>
    </location>
</feature>
<keyword evidence="7" id="KW-0832">Ubl conjugation</keyword>
<evidence type="ECO:0000256" key="3">
    <source>
        <dbReference type="ARBA" id="ARBA00022517"/>
    </source>
</evidence>
<comment type="function">
    <text evidence="11">Essential for the generation of mature 18S rRNA, specifically necessary for cleavages at sites A0, 1 and 2 of the 47S precursor. Directly interacts with U3 snoRNA.</text>
</comment>
<organism evidence="19 20">
    <name type="scientific">Ficus carica</name>
    <name type="common">Common fig</name>
    <dbReference type="NCBI Taxonomy" id="3494"/>
    <lineage>
        <taxon>Eukaryota</taxon>
        <taxon>Viridiplantae</taxon>
        <taxon>Streptophyta</taxon>
        <taxon>Embryophyta</taxon>
        <taxon>Tracheophyta</taxon>
        <taxon>Spermatophyta</taxon>
        <taxon>Magnoliopsida</taxon>
        <taxon>eudicotyledons</taxon>
        <taxon>Gunneridae</taxon>
        <taxon>Pentapetalae</taxon>
        <taxon>rosids</taxon>
        <taxon>fabids</taxon>
        <taxon>Rosales</taxon>
        <taxon>Moraceae</taxon>
        <taxon>Ficeae</taxon>
        <taxon>Ficus</taxon>
    </lineage>
</organism>
<dbReference type="EMBL" id="BTGU01000060">
    <property type="protein sequence ID" value="GMN55967.1"/>
    <property type="molecule type" value="Genomic_DNA"/>
</dbReference>
<evidence type="ECO:0000313" key="20">
    <source>
        <dbReference type="Proteomes" id="UP001187192"/>
    </source>
</evidence>
<feature type="domain" description="S1 motif" evidence="18">
    <location>
        <begin position="648"/>
        <end position="720"/>
    </location>
</feature>
<gene>
    <name evidence="19" type="ORF">TIFTF001_025076</name>
</gene>
<evidence type="ECO:0000256" key="7">
    <source>
        <dbReference type="ARBA" id="ARBA00022843"/>
    </source>
</evidence>
<dbReference type="SUPFAM" id="SSF48452">
    <property type="entry name" value="TPR-like"/>
    <property type="match status" value="2"/>
</dbReference>
<feature type="compositionally biased region" description="Acidic residues" evidence="17">
    <location>
        <begin position="1577"/>
        <end position="1587"/>
    </location>
</feature>
<dbReference type="FunFam" id="2.40.50.140:FF:000263">
    <property type="entry name" value="Ribosomal protein S1-like1"/>
    <property type="match status" value="1"/>
</dbReference>
<evidence type="ECO:0000256" key="5">
    <source>
        <dbReference type="ARBA" id="ARBA00022553"/>
    </source>
</evidence>
<dbReference type="InterPro" id="IPR057301">
    <property type="entry name" value="Rrp5_OB_4th"/>
</dbReference>
<dbReference type="GO" id="GO:0032040">
    <property type="term" value="C:small-subunit processome"/>
    <property type="evidence" value="ECO:0007669"/>
    <property type="project" value="TreeGrafter"/>
</dbReference>
<keyword evidence="6" id="KW-0677">Repeat</keyword>
<keyword evidence="5" id="KW-0597">Phosphoprotein</keyword>
<feature type="compositionally biased region" description="Basic and acidic residues" evidence="17">
    <location>
        <begin position="68"/>
        <end position="89"/>
    </location>
</feature>
<evidence type="ECO:0000256" key="16">
    <source>
        <dbReference type="ARBA" id="ARBA00080810"/>
    </source>
</evidence>
<feature type="region of interest" description="Disordered" evidence="17">
    <location>
        <begin position="1515"/>
        <end position="1535"/>
    </location>
</feature>
<name>A0AA88AMD1_FICCA</name>
<dbReference type="GO" id="GO:0006364">
    <property type="term" value="P:rRNA processing"/>
    <property type="evidence" value="ECO:0007669"/>
    <property type="project" value="UniProtKB-KW"/>
</dbReference>
<reference evidence="19" key="1">
    <citation type="submission" date="2023-07" db="EMBL/GenBank/DDBJ databases">
        <title>draft genome sequence of fig (Ficus carica).</title>
        <authorList>
            <person name="Takahashi T."/>
            <person name="Nishimura K."/>
        </authorList>
    </citation>
    <scope>NUCLEOTIDE SEQUENCE</scope>
</reference>
<keyword evidence="8" id="KW-0007">Acetylation</keyword>
<keyword evidence="20" id="KW-1185">Reference proteome</keyword>
<comment type="subunit">
    <text evidence="12">Interacts with NF-kappa-B p50/NFKB1 and NF-kappa-B p65/RELA.</text>
</comment>
<dbReference type="InterPro" id="IPR003107">
    <property type="entry name" value="HAT"/>
</dbReference>
<accession>A0AA88AMD1</accession>
<dbReference type="Gene3D" id="2.40.50.140">
    <property type="entry name" value="Nucleic acid-binding proteins"/>
    <property type="match status" value="10"/>
</dbReference>
<dbReference type="Pfam" id="PF00575">
    <property type="entry name" value="S1"/>
    <property type="match status" value="4"/>
</dbReference>
<feature type="domain" description="S1 motif" evidence="18">
    <location>
        <begin position="740"/>
        <end position="809"/>
    </location>
</feature>
<evidence type="ECO:0000256" key="14">
    <source>
        <dbReference type="ARBA" id="ARBA00073619"/>
    </source>
</evidence>
<dbReference type="InterPro" id="IPR045209">
    <property type="entry name" value="Rrp5"/>
</dbReference>
<feature type="domain" description="S1 motif" evidence="18">
    <location>
        <begin position="1438"/>
        <end position="1508"/>
    </location>
</feature>
<dbReference type="FunFam" id="2.40.50.140:FF:000212">
    <property type="entry name" value="Ribosomal protein S1-like1"/>
    <property type="match status" value="1"/>
</dbReference>
<sequence length="1932" mass="215866">MAATSKKSQKKNPKEAPNFNKSSKQPFKATKKKMKKEQNDAVKTEAVASLQLEDDEPAFPRGGGSALNRRERDEIRAEVDAEFETEGRGSKKRKSFQHRNQTEEDDDLGSLFGGGITGKLPRYANKITLKNVSPGMKLWGVVAEVNERDLVISLPGGLRGLVRASDAVDPVSENEVESVADNTLSSVFHVGQLVACTVLNLDNDNRESGKRKIWLSLCLSLLNKGLALDSIQEGMVLTAYIKSIEDHGYILHFGLPSFTGFLPKNSHNDIKINTGKLLQGIVKRIDRTRKVVYVSSDPDTVSKHVTKDVKGISFDLLIPGMMVDARVQTTLENGVMLSFLTYFTGTVNARILFIDPSSRAIGLTLNPYLVCNKSPPPHVKIGDIYEKSKVIRVERGFGLLLEIPSVPVSTPAFISISDVAEGEVRKLEKRFKEGSCVRVRILGFRNLEGVATGTLKANAFEGSVFTHSDVTPGMIMKAKVIAVDAFAAIVQFPGGVKAQCPIRHMSELEIPKAGKKFKVGAELVFRVLGGKSKMITVTHKKSLVKSKLPIISSYADATDGLLTHGWISKIENHGCFVRFYNGVQGFAPRSELELEAGFDDGPIPSSLYHVGQVVKCRVVSSVPASRRINLSFIIKPRRVSEDDIIKLGSLVSGVVEQITPKAVVVYVNGKKYLKGTITTEHLADHQGQAALIKSVLKPGYEFDQLLVLDIESNKYIFSAKYSLIKSALQLPSEPSQISPNSVVQGYICNIIETGCFVRFLGRLTGFSPRNKAMDEHKIDISEAFYVGQSVRSNIIDVNNKTARITLSLKQSSCSSTDASLIQDYFLLEEKIAKLQSLDSSESELNWTKGFNLGCLVEGKIQETNDIGVVVSFDKYNDVLGFIAHHQLAGTTVETGSVIEAVVLDVSKTEHLVDLSLKADFIDKFKESSRNQNKKKRKKDASKDLELHQTANAIVEMVKENYLVLSIPEYNNAIGYASRYDYNSQKFPQKQFLNGQSVDATVMALPSPSTAGRLLLLLNSISESETSSSKRAKKKSSYKLGSLVRAEITEIRPFELRLKFGVGFHGRVHITEVHDDKVLENPFSNYRVGQTVTARIVGQINHSNNKQKSSQFDLSVKPYVLSGSFEIEDELATEEFDFSTGQQITGYVYKVDSEWVWLTISRNARAQLFILDSSCEPSELDEFQKRFHVGKVVTGHVLSVNKDKKLLRLVLRRILSISDKVSDEKASKRDDQEVSVSNENVTAHIHEGCIVGGRVSKILPGVGGITVQISPHTYGRVHFTELTDSWVSDPLSGYHEGQFVRCKVLEISQSVKGTTQIDLSLRSSREGVISQDAREACKNVHVQKIEDLHPEMAVQGYVKNVTPKGCFIVLSRKLDAKILLSNLSDGFVKDPEKEFPIGKLVTGRVLSVEPLSKRVEVTLKTLGASNKSETSNLSSLHVGEIISGRIKRVESFGLFITINDTNLVGLCHKSELSDDHIDNIETEYRAGERVRAKILKVDPQRNRVSLGMKESYVLDGDNTEETSDEEADDETIKSNGFTGDSKLISLPDNHMDVEYANLEIPILAQTESRASVPPLEVTLDDENQEDANDIVGRNQEHVDEENTLDEKSKRKAKRKAKEEREREIRAAEERLLEKDVPRTADEFEKLVRGSPNSSFVWIKYMAFALSLADVEKARSIAERALQTINIREENEKLNIWVSYFNLENEYGNPPEEAVQKIFQRALQYNDPKKVHLALLGMYERTGQHRLADELVEKMTKKFKQSCKVWLRRIQRLLNQQQDRVQSIVNRALLSLPKHKHIKFISQMAILEFKCGVPHMGRSMFEGILKEYPKRTDLWSIYLDQEIRLGDIDVIRALFERATCLSLPAKKMKFLFKKYLEYEKSLGDEERIEYVKKKAMDYVESSGGRTPYFSSNAIFASDDYEGIVCLMHYEGLLS</sequence>
<dbReference type="FunFam" id="2.40.50.140:FF:000148">
    <property type="entry name" value="protein RRP5 homolog isoform X1"/>
    <property type="match status" value="1"/>
</dbReference>
<evidence type="ECO:0000256" key="15">
    <source>
        <dbReference type="ARBA" id="ARBA00076674"/>
    </source>
</evidence>
<keyword evidence="9" id="KW-0539">Nucleus</keyword>
<evidence type="ECO:0000256" key="4">
    <source>
        <dbReference type="ARBA" id="ARBA00022552"/>
    </source>
</evidence>
<evidence type="ECO:0000313" key="19">
    <source>
        <dbReference type="EMBL" id="GMN55967.1"/>
    </source>
</evidence>
<dbReference type="InterPro" id="IPR008847">
    <property type="entry name" value="Suf"/>
</dbReference>
<dbReference type="FunFam" id="2.40.50.140:FF:000155">
    <property type="entry name" value="rRNA biogenesis protein RRP5"/>
    <property type="match status" value="1"/>
</dbReference>
<feature type="region of interest" description="Disordered" evidence="17">
    <location>
        <begin position="1575"/>
        <end position="1621"/>
    </location>
</feature>
<feature type="domain" description="S1 motif" evidence="18">
    <location>
        <begin position="473"/>
        <end position="540"/>
    </location>
</feature>
<dbReference type="Pfam" id="PF24685">
    <property type="entry name" value="OB_RRP5_4th"/>
    <property type="match status" value="1"/>
</dbReference>
<dbReference type="InterPro" id="IPR003029">
    <property type="entry name" value="S1_domain"/>
</dbReference>
<keyword evidence="2" id="KW-1017">Isopeptide bond</keyword>
<dbReference type="Proteomes" id="UP001187192">
    <property type="component" value="Unassembled WGS sequence"/>
</dbReference>
<dbReference type="InterPro" id="IPR012340">
    <property type="entry name" value="NA-bd_OB-fold"/>
</dbReference>
<keyword evidence="10" id="KW-0687">Ribonucleoprotein</keyword>
<feature type="domain" description="S1 motif" evidence="18">
    <location>
        <begin position="853"/>
        <end position="917"/>
    </location>
</feature>
<evidence type="ECO:0000256" key="13">
    <source>
        <dbReference type="ARBA" id="ARBA00067510"/>
    </source>
</evidence>
<dbReference type="PANTHER" id="PTHR23270">
    <property type="entry name" value="PROGRAMMED CELL DEATH PROTEIN 11 PRE-RRNA PROCESSING PROTEIN RRP5"/>
    <property type="match status" value="1"/>
</dbReference>
<dbReference type="GO" id="GO:0003723">
    <property type="term" value="F:RNA binding"/>
    <property type="evidence" value="ECO:0007669"/>
    <property type="project" value="TreeGrafter"/>
</dbReference>
<dbReference type="SMART" id="SM00316">
    <property type="entry name" value="S1"/>
    <property type="match status" value="13"/>
</dbReference>
<comment type="subcellular location">
    <subcellularLocation>
        <location evidence="1">Nucleus</location>
        <location evidence="1">Nucleolus</location>
    </subcellularLocation>
</comment>
<feature type="domain" description="S1 motif" evidence="18">
    <location>
        <begin position="1350"/>
        <end position="1419"/>
    </location>
</feature>
<feature type="domain" description="S1 motif" evidence="18">
    <location>
        <begin position="382"/>
        <end position="456"/>
    </location>
</feature>
<dbReference type="InterPro" id="IPR057302">
    <property type="entry name" value="Rrp5_S1"/>
</dbReference>
<dbReference type="FunFam" id="2.40.50.140:FF:000179">
    <property type="entry name" value="rRNA biogenesis protein RRP5"/>
    <property type="match status" value="1"/>
</dbReference>
<evidence type="ECO:0000256" key="11">
    <source>
        <dbReference type="ARBA" id="ARBA00059726"/>
    </source>
</evidence>
<dbReference type="FunFam" id="2.40.50.140:FF:000159">
    <property type="entry name" value="rRNA biogenesis protein rrp5"/>
    <property type="match status" value="2"/>
</dbReference>
<evidence type="ECO:0000256" key="6">
    <source>
        <dbReference type="ARBA" id="ARBA00022737"/>
    </source>
</evidence>
<dbReference type="PROSITE" id="PS50126">
    <property type="entry name" value="S1"/>
    <property type="match status" value="13"/>
</dbReference>
<evidence type="ECO:0000256" key="12">
    <source>
        <dbReference type="ARBA" id="ARBA00062488"/>
    </source>
</evidence>
<dbReference type="CDD" id="cd05694">
    <property type="entry name" value="S1_Rrp5_repeat_hs2_sc2"/>
    <property type="match status" value="1"/>
</dbReference>
<protein>
    <recommendedName>
        <fullName evidence="13">Protein RRP5 homolog</fullName>
    </recommendedName>
    <alternativeName>
        <fullName evidence="16">Programmed cell death protein 11</fullName>
    </alternativeName>
    <alternativeName>
        <fullName evidence="15">Ribosomal RNA-processing protein 5</fullName>
    </alternativeName>
    <alternativeName>
        <fullName evidence="14">rRNA biogenesis protein RRP5</fullName>
    </alternativeName>
</protein>
<dbReference type="CDD" id="cd05703">
    <property type="entry name" value="S1_Rrp5_repeat_hs12_sc9"/>
    <property type="match status" value="1"/>
</dbReference>
<dbReference type="CDD" id="cd04461">
    <property type="entry name" value="S1_Rrp5_repeat_hs8_sc7"/>
    <property type="match status" value="1"/>
</dbReference>
<keyword evidence="4" id="KW-0698">rRNA processing</keyword>
<evidence type="ECO:0000256" key="9">
    <source>
        <dbReference type="ARBA" id="ARBA00023242"/>
    </source>
</evidence>
<evidence type="ECO:0000256" key="8">
    <source>
        <dbReference type="ARBA" id="ARBA00022990"/>
    </source>
</evidence>
<evidence type="ECO:0000256" key="10">
    <source>
        <dbReference type="ARBA" id="ARBA00023274"/>
    </source>
</evidence>
<feature type="domain" description="S1 motif" evidence="18">
    <location>
        <begin position="234"/>
        <end position="297"/>
    </location>
</feature>
<dbReference type="Pfam" id="PF05843">
    <property type="entry name" value="Suf"/>
    <property type="match status" value="1"/>
</dbReference>
<dbReference type="InterPro" id="IPR011990">
    <property type="entry name" value="TPR-like_helical_dom_sf"/>
</dbReference>
<comment type="caution">
    <text evidence="19">The sequence shown here is derived from an EMBL/GenBank/DDBJ whole genome shotgun (WGS) entry which is preliminary data.</text>
</comment>
<feature type="compositionally biased region" description="Acidic residues" evidence="17">
    <location>
        <begin position="1516"/>
        <end position="1528"/>
    </location>
</feature>
<dbReference type="InterPro" id="IPR048059">
    <property type="entry name" value="Rrp5_S1_rpt_hs1_sc1"/>
</dbReference>
<evidence type="ECO:0000259" key="18">
    <source>
        <dbReference type="PROSITE" id="PS50126"/>
    </source>
</evidence>
<dbReference type="SUPFAM" id="SSF50249">
    <property type="entry name" value="Nucleic acid-binding proteins"/>
    <property type="match status" value="11"/>
</dbReference>
<dbReference type="InterPro" id="IPR057300">
    <property type="entry name" value="OB_Rrp5"/>
</dbReference>
<evidence type="ECO:0000256" key="17">
    <source>
        <dbReference type="SAM" id="MobiDB-lite"/>
    </source>
</evidence>
<keyword evidence="3" id="KW-0690">Ribosome biogenesis</keyword>
<proteinExistence type="predicted"/>
<dbReference type="Gene3D" id="1.25.40.10">
    <property type="entry name" value="Tetratricopeptide repeat domain"/>
    <property type="match status" value="2"/>
</dbReference>
<feature type="domain" description="S1 motif" evidence="18">
    <location>
        <begin position="1247"/>
        <end position="1321"/>
    </location>
</feature>
<feature type="domain" description="S1 motif" evidence="18">
    <location>
        <begin position="1040"/>
        <end position="1116"/>
    </location>
</feature>
<feature type="domain" description="S1 motif" evidence="18">
    <location>
        <begin position="1140"/>
        <end position="1211"/>
    </location>
</feature>
<dbReference type="FunFam" id="2.40.50.140:FF:000103">
    <property type="entry name" value="protein RRP5 homolog"/>
    <property type="match status" value="1"/>
</dbReference>
<evidence type="ECO:0000256" key="1">
    <source>
        <dbReference type="ARBA" id="ARBA00004604"/>
    </source>
</evidence>
<dbReference type="Pfam" id="PF23459">
    <property type="entry name" value="S1_RRP5"/>
    <property type="match status" value="3"/>
</dbReference>
<dbReference type="SMART" id="SM00386">
    <property type="entry name" value="HAT"/>
    <property type="match status" value="6"/>
</dbReference>
<dbReference type="CDD" id="cd05693">
    <property type="entry name" value="S1_Rrp5_repeat_hs1_sc1"/>
    <property type="match status" value="1"/>
</dbReference>
<feature type="domain" description="S1 motif" evidence="18">
    <location>
        <begin position="135"/>
        <end position="218"/>
    </location>
</feature>